<dbReference type="Proteomes" id="UP000648187">
    <property type="component" value="Unassembled WGS sequence"/>
</dbReference>
<accession>A0A835G8C6</accession>
<evidence type="ECO:0000256" key="1">
    <source>
        <dbReference type="SAM" id="MobiDB-lite"/>
    </source>
</evidence>
<dbReference type="AlphaFoldDB" id="A0A835G8C6"/>
<keyword evidence="3" id="KW-1185">Reference proteome</keyword>
<sequence length="129" mass="14710">KTNGNASNRTSRPVLKKVTSIDHTRHQSLLKKFRSIPLVKSEVELKNVLPTRSNSRGTIKASKQMLGKAKHKCQQHTSRTVLKKDKSTDYVRRRSILKKIRSIPYLKSEKELKNILPTGSNYSNVEGNE</sequence>
<proteinExistence type="predicted"/>
<feature type="non-terminal residue" evidence="2">
    <location>
        <position position="1"/>
    </location>
</feature>
<organism evidence="2 3">
    <name type="scientific">Spodoptera exigua</name>
    <name type="common">Beet armyworm</name>
    <name type="synonym">Noctua fulgens</name>
    <dbReference type="NCBI Taxonomy" id="7107"/>
    <lineage>
        <taxon>Eukaryota</taxon>
        <taxon>Metazoa</taxon>
        <taxon>Ecdysozoa</taxon>
        <taxon>Arthropoda</taxon>
        <taxon>Hexapoda</taxon>
        <taxon>Insecta</taxon>
        <taxon>Pterygota</taxon>
        <taxon>Neoptera</taxon>
        <taxon>Endopterygota</taxon>
        <taxon>Lepidoptera</taxon>
        <taxon>Glossata</taxon>
        <taxon>Ditrysia</taxon>
        <taxon>Noctuoidea</taxon>
        <taxon>Noctuidae</taxon>
        <taxon>Amphipyrinae</taxon>
        <taxon>Spodoptera</taxon>
    </lineage>
</organism>
<reference evidence="2" key="1">
    <citation type="submission" date="2020-08" db="EMBL/GenBank/DDBJ databases">
        <title>Spodoptera exigua strain:BAW_Kor-Di-RS1 Genome sequencing and assembly.</title>
        <authorList>
            <person name="Kim J."/>
            <person name="Nam H.Y."/>
            <person name="Kwon M."/>
            <person name="Choi J.H."/>
            <person name="Cho S.R."/>
            <person name="Kim G.-H."/>
        </authorList>
    </citation>
    <scope>NUCLEOTIDE SEQUENCE</scope>
    <source>
        <strain evidence="2">BAW_Kor-Di-RS1</strain>
        <tissue evidence="2">Whole-body</tissue>
    </source>
</reference>
<gene>
    <name evidence="2" type="ORF">HW555_011541</name>
</gene>
<protein>
    <submittedName>
        <fullName evidence="2">Uncharacterized protein</fullName>
    </submittedName>
</protein>
<comment type="caution">
    <text evidence="2">The sequence shown here is derived from an EMBL/GenBank/DDBJ whole genome shotgun (WGS) entry which is preliminary data.</text>
</comment>
<name>A0A835G8C6_SPOEX</name>
<evidence type="ECO:0000313" key="2">
    <source>
        <dbReference type="EMBL" id="KAF9408930.1"/>
    </source>
</evidence>
<feature type="region of interest" description="Disordered" evidence="1">
    <location>
        <begin position="66"/>
        <end position="86"/>
    </location>
</feature>
<evidence type="ECO:0000313" key="3">
    <source>
        <dbReference type="Proteomes" id="UP000648187"/>
    </source>
</evidence>
<dbReference type="EMBL" id="JACKWZ010000352">
    <property type="protein sequence ID" value="KAF9408930.1"/>
    <property type="molecule type" value="Genomic_DNA"/>
</dbReference>